<feature type="region of interest" description="Disordered" evidence="1">
    <location>
        <begin position="1"/>
        <end position="56"/>
    </location>
</feature>
<proteinExistence type="predicted"/>
<evidence type="ECO:0000313" key="2">
    <source>
        <dbReference type="EMBL" id="AYV76265.1"/>
    </source>
</evidence>
<feature type="compositionally biased region" description="Basic residues" evidence="1">
    <location>
        <begin position="35"/>
        <end position="45"/>
    </location>
</feature>
<protein>
    <submittedName>
        <fullName evidence="2">Uncharacterized protein</fullName>
    </submittedName>
</protein>
<reference evidence="2" key="1">
    <citation type="submission" date="2018-10" db="EMBL/GenBank/DDBJ databases">
        <title>Hidden diversity of soil giant viruses.</title>
        <authorList>
            <person name="Schulz F."/>
            <person name="Alteio L."/>
            <person name="Goudeau D."/>
            <person name="Ryan E.M."/>
            <person name="Malmstrom R.R."/>
            <person name="Blanchard J."/>
            <person name="Woyke T."/>
        </authorList>
    </citation>
    <scope>NUCLEOTIDE SEQUENCE</scope>
    <source>
        <strain evidence="2">TEV1</strain>
    </source>
</reference>
<organism evidence="2">
    <name type="scientific">Terrestrivirus sp</name>
    <dbReference type="NCBI Taxonomy" id="2487775"/>
    <lineage>
        <taxon>Viruses</taxon>
        <taxon>Varidnaviria</taxon>
        <taxon>Bamfordvirae</taxon>
        <taxon>Nucleocytoviricota</taxon>
        <taxon>Megaviricetes</taxon>
        <taxon>Imitervirales</taxon>
        <taxon>Mimiviridae</taxon>
        <taxon>Klosneuvirinae</taxon>
    </lineage>
</organism>
<evidence type="ECO:0000256" key="1">
    <source>
        <dbReference type="SAM" id="MobiDB-lite"/>
    </source>
</evidence>
<sequence length="86" mass="9749">MRPGAASIGSSRGVRHRIAEKHNFAPRHVSGYGSNHHHNSHKKKHHDDDSPGLGERFTETMSSISKWFGNQFSKLKKKRTDDSNQD</sequence>
<accession>A0A3G4ZN24</accession>
<gene>
    <name evidence="2" type="ORF">Terrestrivirus5_87</name>
</gene>
<dbReference type="EMBL" id="MK071983">
    <property type="protein sequence ID" value="AYV76265.1"/>
    <property type="molecule type" value="Genomic_DNA"/>
</dbReference>
<name>A0A3G4ZN24_9VIRU</name>